<evidence type="ECO:0000256" key="4">
    <source>
        <dbReference type="ARBA" id="ARBA00022801"/>
    </source>
</evidence>
<gene>
    <name evidence="13" type="ORF">LAMI_0E05930G</name>
</gene>
<comment type="catalytic activity">
    <reaction evidence="8 9">
        <text>ATP + H2O = ADP + phosphate + H(+)</text>
        <dbReference type="Rhea" id="RHEA:13065"/>
        <dbReference type="ChEBI" id="CHEBI:15377"/>
        <dbReference type="ChEBI" id="CHEBI:15378"/>
        <dbReference type="ChEBI" id="CHEBI:30616"/>
        <dbReference type="ChEBI" id="CHEBI:43474"/>
        <dbReference type="ChEBI" id="CHEBI:456216"/>
        <dbReference type="EC" id="3.6.4.12"/>
    </reaction>
</comment>
<dbReference type="SMART" id="SM00490">
    <property type="entry name" value="HELICc"/>
    <property type="match status" value="1"/>
</dbReference>
<sequence>MHSEDSDYDDDEIEDLFESAVNRRVEKTVSRTALPVQRTLDGHVLPNQQLFYEEIKAKTSFGRTHHILDETNLSTYVYPSNFEERDYQFEIVRKALFENVICAIPTGTGKTFIASAVMLNFFRWTKNAKIIFTAPTRPLVAQQIQACLGVTGIPYEDTAILLDKSRKNRVEIWNSKRVFFTTPQVIENDLKRGVLNPKDVVCLVIDEAHRARGAYSYVEVIKFMDRFNTSYRILALTATPGADLEGVQEVVNNLNISRIELRTENDIDLSRYMKNRELVELDVSLTPEIEDIIEQLGIAIMPVLKEAVELGIYDECHPSQINAFVAFQKSQKIVANPTIPEGVKWRNFFILQVLSHMGHMLKRLKIYGIRTFYSYFENRHKEFTTKFKIGKSTNKTAASFYYNPILNCIMKKCTQLLTETTFLSHNKLRHVSDELHEFFKNCRHDSRAIIFTELRESALEIVKFIDSIGQNDLNPHIFIGQARGKDGFDDEDYLLKHKPKGRKKADRIKRQQEGLKMERKKKESREEKRLERLASRTGSSEEAQISGMNQKQQKDILSKFKEGVYNVLVCTSIGEEGLDIGEVDLIISYDTTSSPIKNIQRMGRTGRKRDGRVVFLLSGNESTKFHQSMRDYAELQSIVKRNFIECQKSDRILPGNVSPTCERKFITVGERNEEVNDMTEADDVIKFATQAMLGKLSTKRRPARRTNKSEPKFEKRFFMPDNVETGIVKASSLVNKATVGGQPSAQLSDPEVQQEPAADDFRHPILDDITFTSPDISPGKSPEEEKKLLQSPTNLLDALTRHKPSLHFEPNDLSSERKEFSSESADLSLKRPLDSCTSFELSDDLQSSRGNAPVKKFRHDNDATANVPRSKALDSTRLYKKHFKKTDGLLSSQEKRYFERHYFACSGVSIEPIPSITQHHRMSTIHHSSRTAALIEIFEAMDQNTKQAIQNISNIKGIAAKIGPLGSSADGSIGPSVVLVSDWNKSEVAQNLPNKPASAGGWHEHLHQNAPVSQYKPADPELFQLLDSDLSDF</sequence>
<evidence type="ECO:0000256" key="6">
    <source>
        <dbReference type="ARBA" id="ARBA00022840"/>
    </source>
</evidence>
<evidence type="ECO:0000256" key="1">
    <source>
        <dbReference type="ARBA" id="ARBA00004123"/>
    </source>
</evidence>
<dbReference type="EMBL" id="LT598465">
    <property type="protein sequence ID" value="SCU91444.1"/>
    <property type="molecule type" value="Genomic_DNA"/>
</dbReference>
<evidence type="ECO:0000256" key="9">
    <source>
        <dbReference type="RuleBase" id="RU367027"/>
    </source>
</evidence>
<evidence type="ECO:0000259" key="12">
    <source>
        <dbReference type="PROSITE" id="PS51194"/>
    </source>
</evidence>
<dbReference type="InterPro" id="IPR044749">
    <property type="entry name" value="FANCM_DEXDc"/>
</dbReference>
<dbReference type="GO" id="GO:0016887">
    <property type="term" value="F:ATP hydrolysis activity"/>
    <property type="evidence" value="ECO:0007669"/>
    <property type="project" value="RHEA"/>
</dbReference>
<proteinExistence type="inferred from homology"/>
<comment type="subcellular location">
    <subcellularLocation>
        <location evidence="1 9">Nucleus</location>
    </subcellularLocation>
</comment>
<keyword evidence="6" id="KW-0067">ATP-binding</keyword>
<keyword evidence="5" id="KW-0347">Helicase</keyword>
<dbReference type="GO" id="GO:0043138">
    <property type="term" value="F:3'-5' DNA helicase activity"/>
    <property type="evidence" value="ECO:0007669"/>
    <property type="project" value="InterPro"/>
</dbReference>
<feature type="region of interest" description="Disordered" evidence="10">
    <location>
        <begin position="499"/>
        <end position="548"/>
    </location>
</feature>
<keyword evidence="4" id="KW-0378">Hydrolase</keyword>
<dbReference type="GO" id="GO:0045003">
    <property type="term" value="P:double-strand break repair via synthesis-dependent strand annealing"/>
    <property type="evidence" value="ECO:0007669"/>
    <property type="project" value="TreeGrafter"/>
</dbReference>
<dbReference type="InterPro" id="IPR006935">
    <property type="entry name" value="Helicase/UvrB_N"/>
</dbReference>
<comment type="subunit">
    <text evidence="9">Interacts with the MHF histone-fold complex to form the FANCM-MHF complex.</text>
</comment>
<organism evidence="13 14">
    <name type="scientific">Lachancea mirantina</name>
    <dbReference type="NCBI Taxonomy" id="1230905"/>
    <lineage>
        <taxon>Eukaryota</taxon>
        <taxon>Fungi</taxon>
        <taxon>Dikarya</taxon>
        <taxon>Ascomycota</taxon>
        <taxon>Saccharomycotina</taxon>
        <taxon>Saccharomycetes</taxon>
        <taxon>Saccharomycetales</taxon>
        <taxon>Saccharomycetaceae</taxon>
        <taxon>Lachancea</taxon>
    </lineage>
</organism>
<evidence type="ECO:0000313" key="14">
    <source>
        <dbReference type="Proteomes" id="UP000191024"/>
    </source>
</evidence>
<dbReference type="PANTHER" id="PTHR14025:SF20">
    <property type="entry name" value="FANCONI ANEMIA GROUP M PROTEIN"/>
    <property type="match status" value="1"/>
</dbReference>
<evidence type="ECO:0000256" key="8">
    <source>
        <dbReference type="ARBA" id="ARBA00047995"/>
    </source>
</evidence>
<dbReference type="Proteomes" id="UP000191024">
    <property type="component" value="Chromosome E"/>
</dbReference>
<dbReference type="SMART" id="SM00487">
    <property type="entry name" value="DEXDc"/>
    <property type="match status" value="1"/>
</dbReference>
<dbReference type="EC" id="3.6.4.12" evidence="9"/>
<dbReference type="PROSITE" id="PS51192">
    <property type="entry name" value="HELICASE_ATP_BIND_1"/>
    <property type="match status" value="1"/>
</dbReference>
<feature type="domain" description="Helicase C-terminal" evidence="12">
    <location>
        <begin position="434"/>
        <end position="652"/>
    </location>
</feature>
<comment type="function">
    <text evidence="9">ATP-dependent DNA helicase involved in DNA damage repair by homologous recombination and in genome maintenance. Capable of unwinding D-loops. Plays a role in limiting crossover recombinants during mitotic DNA double-strand break (DSB) repair. Component of a FANCM-MHF complex which promotes gene conversion at blocked replication forks, probably by reversal of the stalled fork.</text>
</comment>
<dbReference type="FunFam" id="3.40.50.300:FF:000861">
    <property type="entry name" value="Fanconi anemia, complementation group M"/>
    <property type="match status" value="1"/>
</dbReference>
<dbReference type="OrthoDB" id="164902at2759"/>
<evidence type="ECO:0000256" key="10">
    <source>
        <dbReference type="SAM" id="MobiDB-lite"/>
    </source>
</evidence>
<feature type="region of interest" description="Disordered" evidence="10">
    <location>
        <begin position="768"/>
        <end position="789"/>
    </location>
</feature>
<keyword evidence="7" id="KW-0539">Nucleus</keyword>
<dbReference type="PANTHER" id="PTHR14025">
    <property type="entry name" value="FANCONI ANEMIA GROUP M FANCM FAMILY MEMBER"/>
    <property type="match status" value="1"/>
</dbReference>
<dbReference type="GO" id="GO:0000400">
    <property type="term" value="F:four-way junction DNA binding"/>
    <property type="evidence" value="ECO:0007669"/>
    <property type="project" value="TreeGrafter"/>
</dbReference>
<reference evidence="13 14" key="1">
    <citation type="submission" date="2016-03" db="EMBL/GenBank/DDBJ databases">
        <authorList>
            <person name="Devillers H."/>
        </authorList>
    </citation>
    <scope>NUCLEOTIDE SEQUENCE [LARGE SCALE GENOMIC DNA]</scope>
    <source>
        <strain evidence="13">CBS 11717</strain>
    </source>
</reference>
<dbReference type="InterPro" id="IPR039686">
    <property type="entry name" value="FANCM/Mph1-like_ID"/>
</dbReference>
<dbReference type="Gene3D" id="3.40.50.300">
    <property type="entry name" value="P-loop containing nucleotide triphosphate hydrolases"/>
    <property type="match status" value="2"/>
</dbReference>
<dbReference type="STRING" id="1230905.A0A1G4JLF8"/>
<dbReference type="GO" id="GO:0036297">
    <property type="term" value="P:interstrand cross-link repair"/>
    <property type="evidence" value="ECO:0007669"/>
    <property type="project" value="TreeGrafter"/>
</dbReference>
<protein>
    <recommendedName>
        <fullName evidence="9">ATP-dependent DNA helicase</fullName>
        <ecNumber evidence="9">3.6.4.12</ecNumber>
    </recommendedName>
</protein>
<keyword evidence="3" id="KW-0547">Nucleotide-binding</keyword>
<feature type="domain" description="Helicase ATP-binding" evidence="11">
    <location>
        <begin position="91"/>
        <end position="258"/>
    </location>
</feature>
<dbReference type="CDD" id="cd12091">
    <property type="entry name" value="FANCM_ID"/>
    <property type="match status" value="1"/>
</dbReference>
<evidence type="ECO:0000256" key="2">
    <source>
        <dbReference type="ARBA" id="ARBA00009889"/>
    </source>
</evidence>
<feature type="compositionally biased region" description="Basic and acidic residues" evidence="10">
    <location>
        <begin position="508"/>
        <end position="534"/>
    </location>
</feature>
<feature type="region of interest" description="Disordered" evidence="10">
    <location>
        <begin position="801"/>
        <end position="826"/>
    </location>
</feature>
<dbReference type="AlphaFoldDB" id="A0A1G4JLF8"/>
<dbReference type="SUPFAM" id="SSF52540">
    <property type="entry name" value="P-loop containing nucleoside triphosphate hydrolases"/>
    <property type="match status" value="1"/>
</dbReference>
<dbReference type="GO" id="GO:0005524">
    <property type="term" value="F:ATP binding"/>
    <property type="evidence" value="ECO:0007669"/>
    <property type="project" value="UniProtKB-UniRule"/>
</dbReference>
<dbReference type="InterPro" id="IPR027417">
    <property type="entry name" value="P-loop_NTPase"/>
</dbReference>
<keyword evidence="14" id="KW-1185">Reference proteome</keyword>
<dbReference type="CDD" id="cd18033">
    <property type="entry name" value="DEXDc_FANCM"/>
    <property type="match status" value="1"/>
</dbReference>
<evidence type="ECO:0000256" key="5">
    <source>
        <dbReference type="ARBA" id="ARBA00022806"/>
    </source>
</evidence>
<accession>A0A1G4JLF8</accession>
<dbReference type="InterPro" id="IPR014001">
    <property type="entry name" value="Helicase_ATP-bd"/>
</dbReference>
<dbReference type="GO" id="GO:0005634">
    <property type="term" value="C:nucleus"/>
    <property type="evidence" value="ECO:0007669"/>
    <property type="project" value="UniProtKB-SubCell"/>
</dbReference>
<evidence type="ECO:0000256" key="3">
    <source>
        <dbReference type="ARBA" id="ARBA00022741"/>
    </source>
</evidence>
<dbReference type="PROSITE" id="PS51194">
    <property type="entry name" value="HELICASE_CTER"/>
    <property type="match status" value="1"/>
</dbReference>
<evidence type="ECO:0000256" key="7">
    <source>
        <dbReference type="ARBA" id="ARBA00023242"/>
    </source>
</evidence>
<name>A0A1G4JLF8_9SACH</name>
<feature type="compositionally biased region" description="Polar residues" evidence="10">
    <location>
        <begin position="537"/>
        <end position="548"/>
    </location>
</feature>
<dbReference type="GO" id="GO:0009378">
    <property type="term" value="F:four-way junction helicase activity"/>
    <property type="evidence" value="ECO:0007669"/>
    <property type="project" value="TreeGrafter"/>
</dbReference>
<dbReference type="InterPro" id="IPR001650">
    <property type="entry name" value="Helicase_C-like"/>
</dbReference>
<comment type="similarity">
    <text evidence="2 9">Belongs to the DEAD box helicase family. DEAH subfamily. FANCM sub-subfamily.</text>
</comment>
<dbReference type="Pfam" id="PF00271">
    <property type="entry name" value="Helicase_C"/>
    <property type="match status" value="1"/>
</dbReference>
<dbReference type="Pfam" id="PF04851">
    <property type="entry name" value="ResIII"/>
    <property type="match status" value="1"/>
</dbReference>
<evidence type="ECO:0000259" key="11">
    <source>
        <dbReference type="PROSITE" id="PS51192"/>
    </source>
</evidence>
<evidence type="ECO:0000313" key="13">
    <source>
        <dbReference type="EMBL" id="SCU91444.1"/>
    </source>
</evidence>